<dbReference type="InterPro" id="IPR011322">
    <property type="entry name" value="N-reg_PII-like_a/b"/>
</dbReference>
<gene>
    <name evidence="1" type="ORF">SAMN05192555_103308</name>
</gene>
<dbReference type="RefSeq" id="WP_089657568.1">
    <property type="nucleotide sequence ID" value="NZ_FNGH01000003.1"/>
</dbReference>
<dbReference type="SUPFAM" id="SSF54913">
    <property type="entry name" value="GlnB-like"/>
    <property type="match status" value="1"/>
</dbReference>
<protein>
    <recommendedName>
        <fullName evidence="3">Nitrogen regulatory protein P-II family</fullName>
    </recommendedName>
</protein>
<dbReference type="Proteomes" id="UP000199107">
    <property type="component" value="Unassembled WGS sequence"/>
</dbReference>
<dbReference type="Gene3D" id="3.30.70.120">
    <property type="match status" value="1"/>
</dbReference>
<dbReference type="STRING" id="48727.SAMN05192555_103308"/>
<dbReference type="AlphaFoldDB" id="A0A1G9IXS7"/>
<proteinExistence type="predicted"/>
<dbReference type="InterPro" id="IPR015867">
    <property type="entry name" value="N-reg_PII/ATP_PRibTrfase_C"/>
</dbReference>
<evidence type="ECO:0008006" key="3">
    <source>
        <dbReference type="Google" id="ProtNLM"/>
    </source>
</evidence>
<evidence type="ECO:0000313" key="1">
    <source>
        <dbReference type="EMBL" id="SDL29885.1"/>
    </source>
</evidence>
<reference evidence="2" key="1">
    <citation type="submission" date="2016-10" db="EMBL/GenBank/DDBJ databases">
        <authorList>
            <person name="Varghese N."/>
            <person name="Submissions S."/>
        </authorList>
    </citation>
    <scope>NUCLEOTIDE SEQUENCE [LARGE SCALE GENOMIC DNA]</scope>
    <source>
        <strain evidence="2">AAP</strain>
    </source>
</reference>
<dbReference type="EMBL" id="FNGH01000003">
    <property type="protein sequence ID" value="SDL29885.1"/>
    <property type="molecule type" value="Genomic_DNA"/>
</dbReference>
<organism evidence="1 2">
    <name type="scientific">Franzmannia pantelleriensis</name>
    <dbReference type="NCBI Taxonomy" id="48727"/>
    <lineage>
        <taxon>Bacteria</taxon>
        <taxon>Pseudomonadati</taxon>
        <taxon>Pseudomonadota</taxon>
        <taxon>Gammaproteobacteria</taxon>
        <taxon>Oceanospirillales</taxon>
        <taxon>Halomonadaceae</taxon>
        <taxon>Franzmannia</taxon>
    </lineage>
</organism>
<sequence length="116" mass="12522">MKFSALVAIVPEELEQECLDEANRSGGGGVTLLSGRGLGGEPKKTFFGLTFEGSQTVLLMVLEKGLSLSVLKALQKVINHDGESSRGVVFTIPIEHLGGLDVSQLERFEQHLRESL</sequence>
<name>A0A1G9IXS7_9GAMM</name>
<evidence type="ECO:0000313" key="2">
    <source>
        <dbReference type="Proteomes" id="UP000199107"/>
    </source>
</evidence>
<keyword evidence="2" id="KW-1185">Reference proteome</keyword>
<accession>A0A1G9IXS7</accession>
<dbReference type="OrthoDB" id="4943957at2"/>